<dbReference type="GO" id="GO:0016989">
    <property type="term" value="F:sigma factor antagonist activity"/>
    <property type="evidence" value="ECO:0007669"/>
    <property type="project" value="TreeGrafter"/>
</dbReference>
<evidence type="ECO:0000259" key="2">
    <source>
        <dbReference type="Pfam" id="PF04773"/>
    </source>
</evidence>
<evidence type="ECO:0000313" key="4">
    <source>
        <dbReference type="EMBL" id="MBC2665351.1"/>
    </source>
</evidence>
<dbReference type="PANTHER" id="PTHR30273:SF2">
    <property type="entry name" value="PROTEIN FECR"/>
    <property type="match status" value="1"/>
</dbReference>
<protein>
    <submittedName>
        <fullName evidence="4">FecR domain-containing protein</fullName>
    </submittedName>
</protein>
<dbReference type="Gene3D" id="3.55.50.30">
    <property type="match status" value="1"/>
</dbReference>
<keyword evidence="1" id="KW-1133">Transmembrane helix</keyword>
<dbReference type="AlphaFoldDB" id="A0A7X1KL88"/>
<dbReference type="RefSeq" id="WP_185663618.1">
    <property type="nucleotide sequence ID" value="NZ_JACLAW010000005.1"/>
</dbReference>
<dbReference type="Pfam" id="PF04773">
    <property type="entry name" value="FecR"/>
    <property type="match status" value="1"/>
</dbReference>
<dbReference type="InterPro" id="IPR032623">
    <property type="entry name" value="FecR_N"/>
</dbReference>
<accession>A0A7X1KL88</accession>
<reference evidence="4 5" key="1">
    <citation type="submission" date="2020-08" db="EMBL/GenBank/DDBJ databases">
        <title>The genome sequence of type strain Novosphingobium flavum NBRC 111647.</title>
        <authorList>
            <person name="Liu Y."/>
        </authorList>
    </citation>
    <scope>NUCLEOTIDE SEQUENCE [LARGE SCALE GENOMIC DNA]</scope>
    <source>
        <strain evidence="4 5">NBRC 111647</strain>
    </source>
</reference>
<feature type="transmembrane region" description="Helical" evidence="1">
    <location>
        <begin position="87"/>
        <end position="108"/>
    </location>
</feature>
<sequence length="325" mass="35155">MQAAAEGEPVDAEGWDARLRSPLCSEEDRAAFARWWAEAPENAGAMENLHARISLLKGAARFDPRLRALTEKATVAAGERVRRRWKVAAAICIVGGVGVLALSTVSGLTGPVTVYRTAAGKQSTIQLEDGSEVVLNSKSELAVQYGIMTRSLTLKAGEAMFEVAHERRPFVVTVGSQEVVAVGTAFNIRTGPRDLEVTMVHGKVNVRPAVQAHGDQQVFSLVAGQRLVADHVNRSVTVTQSDAKVETAWLEGRVQFEDKPLAEAISEINRYTDHPISIADPSLQSLVVNGSFRTAQPENFVAALTSYYPIRAKITSAGDVELVRR</sequence>
<keyword evidence="5" id="KW-1185">Reference proteome</keyword>
<name>A0A7X1KL88_9SPHN</name>
<gene>
    <name evidence="4" type="ORF">H7F51_07450</name>
</gene>
<dbReference type="Pfam" id="PF16220">
    <property type="entry name" value="DUF4880"/>
    <property type="match status" value="1"/>
</dbReference>
<dbReference type="InterPro" id="IPR012373">
    <property type="entry name" value="Ferrdict_sens_TM"/>
</dbReference>
<proteinExistence type="predicted"/>
<dbReference type="PIRSF" id="PIRSF018266">
    <property type="entry name" value="FecR"/>
    <property type="match status" value="1"/>
</dbReference>
<feature type="domain" description="FecR N-terminal" evidence="3">
    <location>
        <begin position="15"/>
        <end position="47"/>
    </location>
</feature>
<evidence type="ECO:0000259" key="3">
    <source>
        <dbReference type="Pfam" id="PF16220"/>
    </source>
</evidence>
<dbReference type="EMBL" id="JACLAW010000005">
    <property type="protein sequence ID" value="MBC2665351.1"/>
    <property type="molecule type" value="Genomic_DNA"/>
</dbReference>
<organism evidence="4 5">
    <name type="scientific">Novosphingobium flavum</name>
    <dbReference type="NCBI Taxonomy" id="1778672"/>
    <lineage>
        <taxon>Bacteria</taxon>
        <taxon>Pseudomonadati</taxon>
        <taxon>Pseudomonadota</taxon>
        <taxon>Alphaproteobacteria</taxon>
        <taxon>Sphingomonadales</taxon>
        <taxon>Sphingomonadaceae</taxon>
        <taxon>Novosphingobium</taxon>
    </lineage>
</organism>
<feature type="domain" description="FecR protein" evidence="2">
    <location>
        <begin position="114"/>
        <end position="205"/>
    </location>
</feature>
<dbReference type="Gene3D" id="2.60.120.1440">
    <property type="match status" value="1"/>
</dbReference>
<dbReference type="InterPro" id="IPR006860">
    <property type="entry name" value="FecR"/>
</dbReference>
<keyword evidence="1" id="KW-0812">Transmembrane</keyword>
<evidence type="ECO:0000256" key="1">
    <source>
        <dbReference type="SAM" id="Phobius"/>
    </source>
</evidence>
<dbReference type="Proteomes" id="UP000566813">
    <property type="component" value="Unassembled WGS sequence"/>
</dbReference>
<comment type="caution">
    <text evidence="4">The sequence shown here is derived from an EMBL/GenBank/DDBJ whole genome shotgun (WGS) entry which is preliminary data.</text>
</comment>
<dbReference type="PANTHER" id="PTHR30273">
    <property type="entry name" value="PERIPLASMIC SIGNAL SENSOR AND SIGMA FACTOR ACTIVATOR FECR-RELATED"/>
    <property type="match status" value="1"/>
</dbReference>
<evidence type="ECO:0000313" key="5">
    <source>
        <dbReference type="Proteomes" id="UP000566813"/>
    </source>
</evidence>
<keyword evidence="1" id="KW-0472">Membrane</keyword>